<gene>
    <name evidence="2" type="ORF">FB567DRAFT_550965</name>
</gene>
<keyword evidence="3" id="KW-1185">Reference proteome</keyword>
<dbReference type="AlphaFoldDB" id="A0A8K0VWG3"/>
<dbReference type="Proteomes" id="UP000813461">
    <property type="component" value="Unassembled WGS sequence"/>
</dbReference>
<evidence type="ECO:0000256" key="1">
    <source>
        <dbReference type="SAM" id="Phobius"/>
    </source>
</evidence>
<accession>A0A8K0VWG3</accession>
<keyword evidence="1" id="KW-0812">Transmembrane</keyword>
<feature type="transmembrane region" description="Helical" evidence="1">
    <location>
        <begin position="221"/>
        <end position="238"/>
    </location>
</feature>
<feature type="transmembrane region" description="Helical" evidence="1">
    <location>
        <begin position="168"/>
        <end position="190"/>
    </location>
</feature>
<keyword evidence="1" id="KW-0472">Membrane</keyword>
<feature type="transmembrane region" description="Helical" evidence="1">
    <location>
        <begin position="80"/>
        <end position="99"/>
    </location>
</feature>
<reference evidence="2" key="1">
    <citation type="journal article" date="2021" name="Nat. Commun.">
        <title>Genetic determinants of endophytism in the Arabidopsis root mycobiome.</title>
        <authorList>
            <person name="Mesny F."/>
            <person name="Miyauchi S."/>
            <person name="Thiergart T."/>
            <person name="Pickel B."/>
            <person name="Atanasova L."/>
            <person name="Karlsson M."/>
            <person name="Huettel B."/>
            <person name="Barry K.W."/>
            <person name="Haridas S."/>
            <person name="Chen C."/>
            <person name="Bauer D."/>
            <person name="Andreopoulos W."/>
            <person name="Pangilinan J."/>
            <person name="LaButti K."/>
            <person name="Riley R."/>
            <person name="Lipzen A."/>
            <person name="Clum A."/>
            <person name="Drula E."/>
            <person name="Henrissat B."/>
            <person name="Kohler A."/>
            <person name="Grigoriev I.V."/>
            <person name="Martin F.M."/>
            <person name="Hacquard S."/>
        </authorList>
    </citation>
    <scope>NUCLEOTIDE SEQUENCE</scope>
    <source>
        <strain evidence="2">MPI-SDFR-AT-0120</strain>
    </source>
</reference>
<sequence length="338" mass="37950">MAEPVSSIYGPGAIICWLCTVLAVILSWTFNRSSWEHDTITTDLVACLLLPAVALVHLIYELARAEKVENWKATPTMDAAFAVCMMFASVGTTLCCLAGVNSHKRRTASTLLFLVACIITVITIISASGSKCPTFDKDNLAFPLTLDGCNLAGLALLLWHISNQRRQLTIGFSAWLIFFIITCMTLGYTLGTQIGLYPHDQTERDHALRLFPQTPYSLGDIDQAVAVGIGVLTLLFCVRDIVLDVRTSVDDEFEHWKVRCMDDIESGNTEVETLRWKTALEVIDKKARFQRTRKRHRKRERDQWEALPEGLKVVFKHLEEKRDGSSRIAARLEESGFL</sequence>
<protein>
    <submittedName>
        <fullName evidence="2">Uncharacterized protein</fullName>
    </submittedName>
</protein>
<feature type="transmembrane region" description="Helical" evidence="1">
    <location>
        <begin position="6"/>
        <end position="28"/>
    </location>
</feature>
<name>A0A8K0VWG3_9PLEO</name>
<keyword evidence="1" id="KW-1133">Transmembrane helix</keyword>
<feature type="transmembrane region" description="Helical" evidence="1">
    <location>
        <begin position="40"/>
        <end position="60"/>
    </location>
</feature>
<dbReference type="OrthoDB" id="2309723at2759"/>
<dbReference type="EMBL" id="JAGMVJ010000013">
    <property type="protein sequence ID" value="KAH7083957.1"/>
    <property type="molecule type" value="Genomic_DNA"/>
</dbReference>
<evidence type="ECO:0000313" key="3">
    <source>
        <dbReference type="Proteomes" id="UP000813461"/>
    </source>
</evidence>
<comment type="caution">
    <text evidence="2">The sequence shown here is derived from an EMBL/GenBank/DDBJ whole genome shotgun (WGS) entry which is preliminary data.</text>
</comment>
<evidence type="ECO:0000313" key="2">
    <source>
        <dbReference type="EMBL" id="KAH7083957.1"/>
    </source>
</evidence>
<organism evidence="2 3">
    <name type="scientific">Paraphoma chrysanthemicola</name>
    <dbReference type="NCBI Taxonomy" id="798071"/>
    <lineage>
        <taxon>Eukaryota</taxon>
        <taxon>Fungi</taxon>
        <taxon>Dikarya</taxon>
        <taxon>Ascomycota</taxon>
        <taxon>Pezizomycotina</taxon>
        <taxon>Dothideomycetes</taxon>
        <taxon>Pleosporomycetidae</taxon>
        <taxon>Pleosporales</taxon>
        <taxon>Pleosporineae</taxon>
        <taxon>Phaeosphaeriaceae</taxon>
        <taxon>Paraphoma</taxon>
    </lineage>
</organism>
<proteinExistence type="predicted"/>
<feature type="transmembrane region" description="Helical" evidence="1">
    <location>
        <begin position="140"/>
        <end position="161"/>
    </location>
</feature>
<feature type="transmembrane region" description="Helical" evidence="1">
    <location>
        <begin position="111"/>
        <end position="128"/>
    </location>
</feature>